<dbReference type="EMBL" id="JACSCY010000019">
    <property type="protein sequence ID" value="MBC6612906.1"/>
    <property type="molecule type" value="Genomic_DNA"/>
</dbReference>
<dbReference type="PANTHER" id="PTHR44520">
    <property type="entry name" value="RESPONSE REGULATOR RCP1-RELATED"/>
    <property type="match status" value="1"/>
</dbReference>
<keyword evidence="1" id="KW-0597">Phosphoprotein</keyword>
<dbReference type="SUPFAM" id="SSF52172">
    <property type="entry name" value="CheY-like"/>
    <property type="match status" value="1"/>
</dbReference>
<dbReference type="Gene3D" id="3.30.70.100">
    <property type="match status" value="1"/>
</dbReference>
<dbReference type="PANTHER" id="PTHR44520:SF2">
    <property type="entry name" value="RESPONSE REGULATOR RCP1"/>
    <property type="match status" value="1"/>
</dbReference>
<dbReference type="SMART" id="SM00448">
    <property type="entry name" value="REC"/>
    <property type="match status" value="1"/>
</dbReference>
<feature type="domain" description="Response regulatory" evidence="2">
    <location>
        <begin position="10"/>
        <end position="136"/>
    </location>
</feature>
<dbReference type="InterPro" id="IPR052893">
    <property type="entry name" value="TCS_response_regulator"/>
</dbReference>
<evidence type="ECO:0000313" key="4">
    <source>
        <dbReference type="EMBL" id="MBC6612906.1"/>
    </source>
</evidence>
<organism evidence="4 5">
    <name type="scientific">Hymenobacter citatus</name>
    <dbReference type="NCBI Taxonomy" id="2763506"/>
    <lineage>
        <taxon>Bacteria</taxon>
        <taxon>Pseudomonadati</taxon>
        <taxon>Bacteroidota</taxon>
        <taxon>Cytophagia</taxon>
        <taxon>Cytophagales</taxon>
        <taxon>Hymenobacteraceae</taxon>
        <taxon>Hymenobacter</taxon>
    </lineage>
</organism>
<dbReference type="SUPFAM" id="SSF54975">
    <property type="entry name" value="Acylphosphatase/BLUF domain-like"/>
    <property type="match status" value="1"/>
</dbReference>
<dbReference type="SMART" id="SM01034">
    <property type="entry name" value="BLUF"/>
    <property type="match status" value="1"/>
</dbReference>
<feature type="domain" description="BLUF" evidence="3">
    <location>
        <begin position="154"/>
        <end position="245"/>
    </location>
</feature>
<dbReference type="Pfam" id="PF04940">
    <property type="entry name" value="BLUF"/>
    <property type="match status" value="1"/>
</dbReference>
<dbReference type="PROSITE" id="PS50110">
    <property type="entry name" value="RESPONSE_REGULATORY"/>
    <property type="match status" value="1"/>
</dbReference>
<comment type="caution">
    <text evidence="4">The sequence shown here is derived from an EMBL/GenBank/DDBJ whole genome shotgun (WGS) entry which is preliminary data.</text>
</comment>
<protein>
    <submittedName>
        <fullName evidence="4">BLUF domain-containing protein</fullName>
    </submittedName>
</protein>
<dbReference type="InterPro" id="IPR001789">
    <property type="entry name" value="Sig_transdc_resp-reg_receiver"/>
</dbReference>
<name>A0ABR7MP85_9BACT</name>
<dbReference type="InterPro" id="IPR011006">
    <property type="entry name" value="CheY-like_superfamily"/>
</dbReference>
<gene>
    <name evidence="4" type="ORF">H8B15_18430</name>
</gene>
<dbReference type="RefSeq" id="WP_187321126.1">
    <property type="nucleotide sequence ID" value="NZ_JACSCY010000019.1"/>
</dbReference>
<dbReference type="PROSITE" id="PS50925">
    <property type="entry name" value="BLUF"/>
    <property type="match status" value="1"/>
</dbReference>
<proteinExistence type="predicted"/>
<evidence type="ECO:0000259" key="3">
    <source>
        <dbReference type="PROSITE" id="PS50925"/>
    </source>
</evidence>
<dbReference type="Pfam" id="PF00072">
    <property type="entry name" value="Response_reg"/>
    <property type="match status" value="1"/>
</dbReference>
<evidence type="ECO:0000313" key="5">
    <source>
        <dbReference type="Proteomes" id="UP000622017"/>
    </source>
</evidence>
<dbReference type="Proteomes" id="UP000622017">
    <property type="component" value="Unassembled WGS sequence"/>
</dbReference>
<dbReference type="InterPro" id="IPR036046">
    <property type="entry name" value="Acylphosphatase-like_dom_sf"/>
</dbReference>
<reference evidence="4 5" key="1">
    <citation type="submission" date="2020-08" db="EMBL/GenBank/DDBJ databases">
        <title>Hymenobacter sp.</title>
        <authorList>
            <person name="Kim M.K."/>
        </authorList>
    </citation>
    <scope>NUCLEOTIDE SEQUENCE [LARGE SCALE GENOMIC DNA]</scope>
    <source>
        <strain evidence="4 5">BT507</strain>
    </source>
</reference>
<sequence length="286" mass="31332">MNSSTPDAGLIYVIEDDSTTATITRILLEKARPGSRVQLYANGQQALDHLTIARREGTAYLPSLILLDLNMPLMDGWEFLDACNRLTMGEPVCILILTSSINPEDRAKAACYQNVAGFFSKPLDTHTIEHILRLRRAASGPTLRAATINTEAPLHHLMYQSRATAPMGDAELTQLLTQSRAFNAAHDLTGILLYSQGNIIQLLEGPETNVRTVFSRIVCDARHTGVIKLADGPVGQRLFAQWTMGFRAAAPTDFANLLGYINPQYTERLAPADPDLQELLVTFAAG</sequence>
<accession>A0ABR7MP85</accession>
<evidence type="ECO:0000259" key="2">
    <source>
        <dbReference type="PROSITE" id="PS50110"/>
    </source>
</evidence>
<evidence type="ECO:0000256" key="1">
    <source>
        <dbReference type="PROSITE-ProRule" id="PRU00169"/>
    </source>
</evidence>
<keyword evidence="5" id="KW-1185">Reference proteome</keyword>
<dbReference type="Gene3D" id="3.40.50.2300">
    <property type="match status" value="1"/>
</dbReference>
<feature type="modified residue" description="4-aspartylphosphate" evidence="1">
    <location>
        <position position="68"/>
    </location>
</feature>
<dbReference type="InterPro" id="IPR007024">
    <property type="entry name" value="BLUF_domain"/>
</dbReference>